<evidence type="ECO:0000313" key="2">
    <source>
        <dbReference type="EMBL" id="XCH76817.1"/>
    </source>
</evidence>
<accession>A0AAU8HJJ8</accession>
<dbReference type="AlphaFoldDB" id="A0AAU8HJJ8"/>
<organism evidence="2">
    <name type="scientific">Micromonospora sp. CCTCC AA 2012012</name>
    <dbReference type="NCBI Taxonomy" id="3111921"/>
    <lineage>
        <taxon>Bacteria</taxon>
        <taxon>Bacillati</taxon>
        <taxon>Actinomycetota</taxon>
        <taxon>Actinomycetes</taxon>
        <taxon>Micromonosporales</taxon>
        <taxon>Micromonosporaceae</taxon>
        <taxon>Micromonospora</taxon>
    </lineage>
</organism>
<evidence type="ECO:0000313" key="1">
    <source>
        <dbReference type="EMBL" id="XBP96113.1"/>
    </source>
</evidence>
<proteinExistence type="predicted"/>
<gene>
    <name evidence="2" type="ORF">ABUL08_12205</name>
    <name evidence="1" type="ORF">VK199_12155</name>
</gene>
<dbReference type="Gene3D" id="3.30.530.20">
    <property type="match status" value="1"/>
</dbReference>
<dbReference type="SUPFAM" id="SSF55961">
    <property type="entry name" value="Bet v1-like"/>
    <property type="match status" value="1"/>
</dbReference>
<protein>
    <submittedName>
        <fullName evidence="2">SRPBCC family protein</fullName>
    </submittedName>
</protein>
<sequence>MPSTSHPLADIPDLVRWETTSRDALLAQAAGMTHAVYPHDEVYGDFCTVQDYIDCPPEEVFDYLCNVHNLDEYTYSTRAFEPTDTPGLYVGWDTLADDTRIYMRLIPNREALTLDYHCAWDQGDDLWMIYLFRVVPAERVLGRPGSVVTWTNCHHPNYDKNPYPELAPDPDRPWVGDFWPLFYAGHKIELTNLKRILEHRHRTGQQISVMPNPEAAR</sequence>
<reference evidence="2" key="2">
    <citation type="submission" date="2024-06" db="EMBL/GenBank/DDBJ databases">
        <title>Micromonospora mangrovi CCTCC AA 2012012 genome sequences.</title>
        <authorList>
            <person name="Gao J."/>
        </authorList>
    </citation>
    <scope>NUCLEOTIDE SEQUENCE</scope>
    <source>
        <strain evidence="2">CCTCC AA 2012012</strain>
    </source>
</reference>
<dbReference type="EMBL" id="CP157762">
    <property type="protein sequence ID" value="XBP96113.1"/>
    <property type="molecule type" value="Genomic_DNA"/>
</dbReference>
<reference evidence="1" key="1">
    <citation type="submission" date="2024-01" db="EMBL/GenBank/DDBJ databases">
        <title>The genome sequence of Micromonospora mangrovi CCTCC AA 2012012.</title>
        <authorList>
            <person name="Gao J."/>
        </authorList>
    </citation>
    <scope>NUCLEOTIDE SEQUENCE</scope>
    <source>
        <strain evidence="1">CCTCC AA 2012012</strain>
    </source>
</reference>
<name>A0AAU8HJJ8_9ACTN</name>
<dbReference type="EMBL" id="CP159342">
    <property type="protein sequence ID" value="XCH76817.1"/>
    <property type="molecule type" value="Genomic_DNA"/>
</dbReference>
<dbReference type="RefSeq" id="WP_350937548.1">
    <property type="nucleotide sequence ID" value="NZ_CP157762.1"/>
</dbReference>
<dbReference type="InterPro" id="IPR023393">
    <property type="entry name" value="START-like_dom_sf"/>
</dbReference>